<keyword evidence="2" id="KW-1185">Reference proteome</keyword>
<evidence type="ECO:0000256" key="1">
    <source>
        <dbReference type="SAM" id="Coils"/>
    </source>
</evidence>
<evidence type="ECO:0000313" key="3">
    <source>
        <dbReference type="WBParaSite" id="nRc.2.0.1.t25519-RA"/>
    </source>
</evidence>
<feature type="coiled-coil region" evidence="1">
    <location>
        <begin position="206"/>
        <end position="270"/>
    </location>
</feature>
<reference evidence="3" key="1">
    <citation type="submission" date="2022-11" db="UniProtKB">
        <authorList>
            <consortium name="WormBaseParasite"/>
        </authorList>
    </citation>
    <scope>IDENTIFICATION</scope>
</reference>
<dbReference type="AlphaFoldDB" id="A0A915JHC6"/>
<accession>A0A915JHC6</accession>
<sequence length="345" mass="39418">MIFGALRMEIPYKSIQLANQLATSAKIGKIVRFQDINCQFFRQLFECFCSPFIADEEFLNELSNVRKDVDYVASIVDYIGTEFLEVDLTNSLNSKAICSGNPIEIYSFLSIFDNLHHCLFIQNKPLSSAPKHLSAKINDCGKTSVLFSPRTALNRKNMKGIPVVIHKSPFEVEDKLILRNMGVPRSSIDLLSLEMLIRQTKANHLLHVLKRECSKTEAQLKMATSRVILKRAISRHLVKAKRRRNHELLLKKAKLTLQNVEKDRKRKFEERNLRATGRLYSTANEESSIIDNDYSLDSGYSAAAHAQSFKLVKNLAKEWNTIMQNRADSIENASYNRISSMTDEN</sequence>
<proteinExistence type="predicted"/>
<dbReference type="WBParaSite" id="nRc.2.0.1.t25519-RA">
    <property type="protein sequence ID" value="nRc.2.0.1.t25519-RA"/>
    <property type="gene ID" value="nRc.2.0.1.g25519"/>
</dbReference>
<dbReference type="Proteomes" id="UP000887565">
    <property type="component" value="Unplaced"/>
</dbReference>
<evidence type="ECO:0000313" key="2">
    <source>
        <dbReference type="Proteomes" id="UP000887565"/>
    </source>
</evidence>
<name>A0A915JHC6_ROMCU</name>
<protein>
    <submittedName>
        <fullName evidence="3">Uncharacterized protein</fullName>
    </submittedName>
</protein>
<organism evidence="2 3">
    <name type="scientific">Romanomermis culicivorax</name>
    <name type="common">Nematode worm</name>
    <dbReference type="NCBI Taxonomy" id="13658"/>
    <lineage>
        <taxon>Eukaryota</taxon>
        <taxon>Metazoa</taxon>
        <taxon>Ecdysozoa</taxon>
        <taxon>Nematoda</taxon>
        <taxon>Enoplea</taxon>
        <taxon>Dorylaimia</taxon>
        <taxon>Mermithida</taxon>
        <taxon>Mermithoidea</taxon>
        <taxon>Mermithidae</taxon>
        <taxon>Romanomermis</taxon>
    </lineage>
</organism>
<keyword evidence="1" id="KW-0175">Coiled coil</keyword>